<evidence type="ECO:0000313" key="2">
    <source>
        <dbReference type="EMBL" id="KAK8247154.1"/>
    </source>
</evidence>
<feature type="compositionally biased region" description="Basic and acidic residues" evidence="1">
    <location>
        <begin position="437"/>
        <end position="451"/>
    </location>
</feature>
<evidence type="ECO:0000313" key="3">
    <source>
        <dbReference type="Proteomes" id="UP001492380"/>
    </source>
</evidence>
<feature type="compositionally biased region" description="Low complexity" evidence="1">
    <location>
        <begin position="8"/>
        <end position="31"/>
    </location>
</feature>
<dbReference type="EMBL" id="JBBWRZ010000001">
    <property type="protein sequence ID" value="KAK8247154.1"/>
    <property type="molecule type" value="Genomic_DNA"/>
</dbReference>
<feature type="compositionally biased region" description="Basic and acidic residues" evidence="1">
    <location>
        <begin position="415"/>
        <end position="427"/>
    </location>
</feature>
<proteinExistence type="predicted"/>
<sequence>MDSLYVNASSSPTASIAPSSSSGSRRSMKSACADVATTKADVQAVTVSPSRSSEDKASSSSTPLSAKHVVESGHGTYEIVWDDHSSSQAADADDASSRPRSNSDPNLSRPIMPESRRESYHSSPPGLMRVNTKLEEWCYAAREATALDRTRSHPHFRSYVEVYQDPEVPTFDFEEDVSGPPTMAPPNSALPSKLASRQTSVDTTPRSFHGSASPGSRRSSESDPGEFVNTFAAHTPYTALHDTYEPELIIPTGYYSPRPNKPVESGDRLKPQSRSFSGLSSLWADTNDLGPAPPTHSYNPYCETPNVGTSRQQRQILRLQQERYPFLPAPPDHGDLINAAHRDSIVLAKDRIRRKHAAAVQVGDQQAGSTAPGLTTGPIAIPVPIPRNQQISFVGALSPILDGSPPNWVRGIDEMAKEDDERKKMEADAESNGDGKAVAEKDVHGDADKKAASAADNDVAEGYS</sequence>
<organism evidence="2 3">
    <name type="scientific">Phyllosticta capitalensis</name>
    <dbReference type="NCBI Taxonomy" id="121624"/>
    <lineage>
        <taxon>Eukaryota</taxon>
        <taxon>Fungi</taxon>
        <taxon>Dikarya</taxon>
        <taxon>Ascomycota</taxon>
        <taxon>Pezizomycotina</taxon>
        <taxon>Dothideomycetes</taxon>
        <taxon>Dothideomycetes incertae sedis</taxon>
        <taxon>Botryosphaeriales</taxon>
        <taxon>Phyllostictaceae</taxon>
        <taxon>Phyllosticta</taxon>
    </lineage>
</organism>
<gene>
    <name evidence="2" type="ORF">HDK90DRAFT_506849</name>
</gene>
<feature type="region of interest" description="Disordered" evidence="1">
    <location>
        <begin position="1"/>
        <end position="127"/>
    </location>
</feature>
<comment type="caution">
    <text evidence="2">The sequence shown here is derived from an EMBL/GenBank/DDBJ whole genome shotgun (WGS) entry which is preliminary data.</text>
</comment>
<feature type="compositionally biased region" description="Polar residues" evidence="1">
    <location>
        <begin position="195"/>
        <end position="206"/>
    </location>
</feature>
<feature type="region of interest" description="Disordered" evidence="1">
    <location>
        <begin position="415"/>
        <end position="464"/>
    </location>
</feature>
<feature type="compositionally biased region" description="Low complexity" evidence="1">
    <location>
        <begin position="98"/>
        <end position="110"/>
    </location>
</feature>
<feature type="compositionally biased region" description="Polar residues" evidence="1">
    <location>
        <begin position="272"/>
        <end position="284"/>
    </location>
</feature>
<accession>A0ABR1Z424</accession>
<reference evidence="2 3" key="1">
    <citation type="submission" date="2024-04" db="EMBL/GenBank/DDBJ databases">
        <title>Phyllosticta paracitricarpa is synonymous to the EU quarantine fungus P. citricarpa based on phylogenomic analyses.</title>
        <authorList>
            <consortium name="Lawrence Berkeley National Laboratory"/>
            <person name="Van Ingen-Buijs V.A."/>
            <person name="Van Westerhoven A.C."/>
            <person name="Haridas S."/>
            <person name="Skiadas P."/>
            <person name="Martin F."/>
            <person name="Groenewald J.Z."/>
            <person name="Crous P.W."/>
            <person name="Seidl M.F."/>
        </authorList>
    </citation>
    <scope>NUCLEOTIDE SEQUENCE [LARGE SCALE GENOMIC DNA]</scope>
    <source>
        <strain evidence="2 3">CBS 123374</strain>
    </source>
</reference>
<protein>
    <submittedName>
        <fullName evidence="2">Uncharacterized protein</fullName>
    </submittedName>
</protein>
<name>A0ABR1Z424_9PEZI</name>
<feature type="region of interest" description="Disordered" evidence="1">
    <location>
        <begin position="251"/>
        <end position="312"/>
    </location>
</feature>
<evidence type="ECO:0000256" key="1">
    <source>
        <dbReference type="SAM" id="MobiDB-lite"/>
    </source>
</evidence>
<feature type="region of interest" description="Disordered" evidence="1">
    <location>
        <begin position="171"/>
        <end position="228"/>
    </location>
</feature>
<dbReference type="Proteomes" id="UP001492380">
    <property type="component" value="Unassembled WGS sequence"/>
</dbReference>
<keyword evidence="3" id="KW-1185">Reference proteome</keyword>